<dbReference type="SUPFAM" id="SSF48452">
    <property type="entry name" value="TPR-like"/>
    <property type="match status" value="1"/>
</dbReference>
<feature type="coiled-coil region" evidence="1">
    <location>
        <begin position="26"/>
        <end position="56"/>
    </location>
</feature>
<dbReference type="eggNOG" id="COG0457">
    <property type="taxonomic scope" value="Bacteria"/>
</dbReference>
<sequence length="370" mass="43978">MSVIVRNDRLIKLLNDWYIEIRSRHIAKAHSMKEQIDSLIQELKEEKQELLQKQDLLLYYSLLDFRYNYLIDNMSISKDSFNQVESFGTPTDERLSYYYHFFKAIYMSVTGSYTEAREHFDKAEVLLKHIPDELEEAEFHYKLGSFYYDIYKGLLSVKHVTKAKDIYLKFTGYETNIAFCENMLGLACTHLKEWELAEEHFTTAMDQFQKNNEEYYILMVRHNIGLLYASQNLSSLAIRYLSEVNLKTSGNYRAMFIEAQEHFKLKEHEIAGELIKKGLQICNALEHEEYQHRFMILDARNKNVSAEEFEKIVLAGNEYFEREELYTYMYESTEALAIKFYKEDNHTKASKYFYLSTQARKKVFDKGALK</sequence>
<keyword evidence="1" id="KW-0175">Coiled coil</keyword>
<dbReference type="GeneID" id="33896337"/>
<dbReference type="KEGG" id="bcy:Bcer98_0974"/>
<reference evidence="2 3" key="1">
    <citation type="journal article" date="2008" name="Chem. Biol. Interact.">
        <title>Extending the Bacillus cereus group genomics to putative food-borne pathogens of different toxicity.</title>
        <authorList>
            <person name="Lapidus A."/>
            <person name="Goltsman E."/>
            <person name="Auger S."/>
            <person name="Galleron N."/>
            <person name="Segurens B."/>
            <person name="Dossat C."/>
            <person name="Land M.L."/>
            <person name="Broussolle V."/>
            <person name="Brillard J."/>
            <person name="Guinebretiere M.H."/>
            <person name="Sanchis V."/>
            <person name="Nguen-The C."/>
            <person name="Lereclus D."/>
            <person name="Richardson P."/>
            <person name="Wincker P."/>
            <person name="Weissenbach J."/>
            <person name="Ehrlich S.D."/>
            <person name="Sorokin A."/>
        </authorList>
    </citation>
    <scope>NUCLEOTIDE SEQUENCE [LARGE SCALE GENOMIC DNA]</scope>
    <source>
        <strain evidence="3">DSM 22905 / CIP 110041 / 391-98 / NVH 391-98</strain>
    </source>
</reference>
<evidence type="ECO:0000256" key="1">
    <source>
        <dbReference type="SAM" id="Coils"/>
    </source>
</evidence>
<dbReference type="STRING" id="315749.Bcer98_0974"/>
<evidence type="ECO:0000313" key="3">
    <source>
        <dbReference type="Proteomes" id="UP000002300"/>
    </source>
</evidence>
<protein>
    <submittedName>
        <fullName evidence="2">Response regulator aspartate phosphatase</fullName>
    </submittedName>
</protein>
<evidence type="ECO:0000313" key="2">
    <source>
        <dbReference type="EMBL" id="ABS21305.1"/>
    </source>
</evidence>
<dbReference type="EMBL" id="CP000764">
    <property type="protein sequence ID" value="ABS21305.1"/>
    <property type="molecule type" value="Genomic_DNA"/>
</dbReference>
<dbReference type="Pfam" id="PF18801">
    <property type="entry name" value="RapH_N"/>
    <property type="match status" value="1"/>
</dbReference>
<dbReference type="InterPro" id="IPR011990">
    <property type="entry name" value="TPR-like_helical_dom_sf"/>
</dbReference>
<keyword evidence="3" id="KW-1185">Reference proteome</keyword>
<dbReference type="OrthoDB" id="2957368at2"/>
<dbReference type="HOGENOM" id="CLU_060258_0_0_9"/>
<accession>A7GME7</accession>
<gene>
    <name evidence="2" type="ordered locus">Bcer98_0974</name>
</gene>
<dbReference type="Proteomes" id="UP000002300">
    <property type="component" value="Chromosome"/>
</dbReference>
<organism evidence="2 3">
    <name type="scientific">Bacillus cytotoxicus (strain DSM 22905 / CIP 110041 / 391-98 / NVH 391-98)</name>
    <dbReference type="NCBI Taxonomy" id="315749"/>
    <lineage>
        <taxon>Bacteria</taxon>
        <taxon>Bacillati</taxon>
        <taxon>Bacillota</taxon>
        <taxon>Bacilli</taxon>
        <taxon>Bacillales</taxon>
        <taxon>Bacillaceae</taxon>
        <taxon>Bacillus</taxon>
        <taxon>Bacillus cereus group</taxon>
    </lineage>
</organism>
<name>A7GME7_BACCN</name>
<proteinExistence type="predicted"/>
<dbReference type="RefSeq" id="WP_011984058.1">
    <property type="nucleotide sequence ID" value="NC_009674.1"/>
</dbReference>
<dbReference type="AlphaFoldDB" id="A7GME7"/>
<dbReference type="Gene3D" id="1.25.40.10">
    <property type="entry name" value="Tetratricopeptide repeat domain"/>
    <property type="match status" value="1"/>
</dbReference>